<name>A0A9X2FJ62_9LACO</name>
<dbReference type="InterPro" id="IPR010315">
    <property type="entry name" value="DUF915_hydro-like"/>
</dbReference>
<dbReference type="Gene3D" id="3.40.50.1820">
    <property type="entry name" value="alpha/beta hydrolase"/>
    <property type="match status" value="1"/>
</dbReference>
<dbReference type="AlphaFoldDB" id="A0A9X2FJ62"/>
<feature type="signal peptide" evidence="1">
    <location>
        <begin position="1"/>
        <end position="25"/>
    </location>
</feature>
<organism evidence="2 3">
    <name type="scientific">Ligilactobacillus ubinensis</name>
    <dbReference type="NCBI Taxonomy" id="2876789"/>
    <lineage>
        <taxon>Bacteria</taxon>
        <taxon>Bacillati</taxon>
        <taxon>Bacillota</taxon>
        <taxon>Bacilli</taxon>
        <taxon>Lactobacillales</taxon>
        <taxon>Lactobacillaceae</taxon>
        <taxon>Ligilactobacillus</taxon>
    </lineage>
</organism>
<evidence type="ECO:0000313" key="2">
    <source>
        <dbReference type="EMBL" id="MCP0886789.1"/>
    </source>
</evidence>
<dbReference type="RefSeq" id="WP_253360158.1">
    <property type="nucleotide sequence ID" value="NZ_JAIULA010000008.1"/>
</dbReference>
<evidence type="ECO:0000256" key="1">
    <source>
        <dbReference type="SAM" id="SignalP"/>
    </source>
</evidence>
<dbReference type="Pfam" id="PF06028">
    <property type="entry name" value="DUF915"/>
    <property type="match status" value="1"/>
</dbReference>
<dbReference type="GO" id="GO:0016787">
    <property type="term" value="F:hydrolase activity"/>
    <property type="evidence" value="ECO:0007669"/>
    <property type="project" value="UniProtKB-KW"/>
</dbReference>
<dbReference type="InterPro" id="IPR029058">
    <property type="entry name" value="AB_hydrolase_fold"/>
</dbReference>
<reference evidence="2 3" key="1">
    <citation type="journal article" date="2023" name="Int. J. Syst. Evol. Microbiol.">
        <title>Ligilactobacillus ubinensis sp. nov., a novel species isolated from the wild ferment of a durian fruit (Durio zibethinus).</title>
        <authorList>
            <person name="Heng Y.C."/>
            <person name="Menon N."/>
            <person name="Chen B."/>
            <person name="Loo B.Z.L."/>
            <person name="Wong G.W.J."/>
            <person name="Lim A.C.H."/>
            <person name="Silvaraju S."/>
            <person name="Kittelmann S."/>
        </authorList>
    </citation>
    <scope>NUCLEOTIDE SEQUENCE [LARGE SCALE GENOMIC DNA]</scope>
    <source>
        <strain evidence="2 3">WILCCON 0076</strain>
    </source>
</reference>
<evidence type="ECO:0000313" key="3">
    <source>
        <dbReference type="Proteomes" id="UP001139006"/>
    </source>
</evidence>
<protein>
    <submittedName>
        <fullName evidence="2">Alpha/beta hydrolase</fullName>
    </submittedName>
</protein>
<gene>
    <name evidence="2" type="ORF">LB941_05485</name>
</gene>
<accession>A0A9X2FJ62</accession>
<sequence length="287" mass="32507">MLKKIGLILLICSSIICLKTALVQASTVGEKSNKTPTLFFHGYSSGVHAEEYMAEGAFKAGKTNTAIIANVSRTGKVKLYDKMKANSKNPLVLVNFEANRVKNYNTLGKWVRNVLVKLKSKYKITKFNAVGHSMGNMAIMYYLLKYGNKSNLPKLQRQVALAGHFNGLPRKVDKPDETIIARNGRPDLMSSAYKKLLHLRGYYEKNRIKVLNIYGTLPHEDSDGRVNNNTSRSLRYIVDDNQNYQQKQLRGANVSHSRLRHNKRVNKMINKFLWSSNKKTKATINQG</sequence>
<keyword evidence="1" id="KW-0732">Signal</keyword>
<keyword evidence="2" id="KW-0378">Hydrolase</keyword>
<keyword evidence="3" id="KW-1185">Reference proteome</keyword>
<feature type="chain" id="PRO_5040946386" evidence="1">
    <location>
        <begin position="26"/>
        <end position="287"/>
    </location>
</feature>
<proteinExistence type="predicted"/>
<dbReference type="SUPFAM" id="SSF53474">
    <property type="entry name" value="alpha/beta-Hydrolases"/>
    <property type="match status" value="1"/>
</dbReference>
<dbReference type="Proteomes" id="UP001139006">
    <property type="component" value="Unassembled WGS sequence"/>
</dbReference>
<dbReference type="EMBL" id="JAIULA010000008">
    <property type="protein sequence ID" value="MCP0886789.1"/>
    <property type="molecule type" value="Genomic_DNA"/>
</dbReference>
<comment type="caution">
    <text evidence="2">The sequence shown here is derived from an EMBL/GenBank/DDBJ whole genome shotgun (WGS) entry which is preliminary data.</text>
</comment>